<organism evidence="2 3">
    <name type="scientific">Candidatus Raymondbacteria bacterium RIFOXYD12_FULL_49_13</name>
    <dbReference type="NCBI Taxonomy" id="1817890"/>
    <lineage>
        <taxon>Bacteria</taxon>
        <taxon>Raymondiibacteriota</taxon>
    </lineage>
</organism>
<accession>A0A1F7EZN5</accession>
<name>A0A1F7EZN5_UNCRA</name>
<dbReference type="Gene3D" id="3.40.50.410">
    <property type="entry name" value="von Willebrand factor, type A domain"/>
    <property type="match status" value="1"/>
</dbReference>
<dbReference type="Proteomes" id="UP000179243">
    <property type="component" value="Unassembled WGS sequence"/>
</dbReference>
<proteinExistence type="predicted"/>
<dbReference type="SMART" id="SM00327">
    <property type="entry name" value="VWA"/>
    <property type="match status" value="1"/>
</dbReference>
<dbReference type="SUPFAM" id="SSF53300">
    <property type="entry name" value="vWA-like"/>
    <property type="match status" value="1"/>
</dbReference>
<sequence length="658" mass="71485">MPKSLLLICFFLLCPLGIFGQCIFLDTSEVFITRSLSNDTIYFEGADAYGPYNTRTTVTLRGCAFAETLIIYPKYDIVFVTDNSGSMGMRQSGDRDWSDSCSRIQAAYNACANYIDSLQNPGIHFAHMYFSGITGMSCSLGVDAVLAKAKLDTFINGSQTVDGVLYGGAAIYAGIYNAIRYVATNFRKSEGSMPVVILLTDGGDNASGAYGTTTCASGYGYCWPSLQPNLGITESAVVDSVIKVIDSIRNVGIDLRVYTINISSVEDSAYLKKLAGVGAGQWQYTKTGTDMLISNSSVHCFNKFIAGKSISANKPMIVDALGPGIHFVVGSYSATAGYGYIVPRSCSIMNTATGQILSFIIDTIAPGQFLELRYEITAVRTTLAGGLVERKRVNNSLSDDSVIYSKIQYINSADIQIIKPIPQKYIFVHSLTDGVYFSTTPGVFTDPGRGIFLSFNQYDTAKYGPITLYSLLLQRGTGITQYTQVPANWDFSPISGWITSPVGGLTNSIRSFQTFGLTIAGDEVLAGQRSLSISYNDGNAVYTDSLIFNAVYSSDKPEKQPEHKIPDAFALSNPTPNPFNPTVTLSYAVSTQSPVSLTIFNVRGEVVSRLVGRMHEPGYYQAVWDGRDVLGRSVQSGLHVCRMEAGNFVQQRKMIMVK</sequence>
<feature type="domain" description="VWFA" evidence="1">
    <location>
        <begin position="76"/>
        <end position="305"/>
    </location>
</feature>
<dbReference type="InterPro" id="IPR002035">
    <property type="entry name" value="VWF_A"/>
</dbReference>
<dbReference type="EMBL" id="MFYX01000158">
    <property type="protein sequence ID" value="OGJ99837.1"/>
    <property type="molecule type" value="Genomic_DNA"/>
</dbReference>
<dbReference type="AlphaFoldDB" id="A0A1F7EZN5"/>
<protein>
    <recommendedName>
        <fullName evidence="1">VWFA domain-containing protein</fullName>
    </recommendedName>
</protein>
<reference evidence="2 3" key="1">
    <citation type="journal article" date="2016" name="Nat. Commun.">
        <title>Thousands of microbial genomes shed light on interconnected biogeochemical processes in an aquifer system.</title>
        <authorList>
            <person name="Anantharaman K."/>
            <person name="Brown C.T."/>
            <person name="Hug L.A."/>
            <person name="Sharon I."/>
            <person name="Castelle C.J."/>
            <person name="Probst A.J."/>
            <person name="Thomas B.C."/>
            <person name="Singh A."/>
            <person name="Wilkins M.J."/>
            <person name="Karaoz U."/>
            <person name="Brodie E.L."/>
            <person name="Williams K.H."/>
            <person name="Hubbard S.S."/>
            <person name="Banfield J.F."/>
        </authorList>
    </citation>
    <scope>NUCLEOTIDE SEQUENCE [LARGE SCALE GENOMIC DNA]</scope>
</reference>
<dbReference type="PROSITE" id="PS50234">
    <property type="entry name" value="VWFA"/>
    <property type="match status" value="1"/>
</dbReference>
<dbReference type="InterPro" id="IPR036465">
    <property type="entry name" value="vWFA_dom_sf"/>
</dbReference>
<evidence type="ECO:0000259" key="1">
    <source>
        <dbReference type="PROSITE" id="PS50234"/>
    </source>
</evidence>
<dbReference type="Pfam" id="PF00092">
    <property type="entry name" value="VWA"/>
    <property type="match status" value="1"/>
</dbReference>
<dbReference type="Gene3D" id="2.60.40.4070">
    <property type="match status" value="1"/>
</dbReference>
<evidence type="ECO:0000313" key="2">
    <source>
        <dbReference type="EMBL" id="OGJ99837.1"/>
    </source>
</evidence>
<evidence type="ECO:0000313" key="3">
    <source>
        <dbReference type="Proteomes" id="UP000179243"/>
    </source>
</evidence>
<gene>
    <name evidence="2" type="ORF">A2519_17340</name>
</gene>
<comment type="caution">
    <text evidence="2">The sequence shown here is derived from an EMBL/GenBank/DDBJ whole genome shotgun (WGS) entry which is preliminary data.</text>
</comment>